<comment type="caution">
    <text evidence="1">The sequence shown here is derived from an EMBL/GenBank/DDBJ whole genome shotgun (WGS) entry which is preliminary data.</text>
</comment>
<accession>A0ACB8BNW7</accession>
<sequence>MSFDLSSLAEEFDLDMSVMDQDGDGMGFVDDSPSDEIPASFTGKSSFEKQKAALQSYVDSLPYKCESVEEMQTKLEYIVSKLLVCAEAKNWLVLTDWDAMLQCWLLMRYPMATSTRAKLVRFYYELCILPGIEPRVVKSWSNMVTRLLGNKSNQRKLETKDLQLPWKPLWRSMQKELFPKKRLADPSRNLSNILLSVAESCSRYFPAADIEEMLSTFLPLLTPDTTLKMVPVLTSFLPLTHIHLYVPVLFKTWEALNSFAMDDWLIEFAGTLSEEHVAGQSGDAGKEGGAAWKDVGIWTTEEWTMLINKGLDSMYIPVGKSRGPSSTAMHADTRQGQTFKKPISRINAIAKLFVYSMAVDGPVRSDSPATPSSARVQQTAYLAGSKALDSLDKLMTSTESFFHPSNSGHWTMLLTNLLQRLTVEFSDRWFSEEQPNCKTPITHRLTPAIRRAFVTTLRTPALLAMFSKDPFSLSMAQSSLRVMAAIEPNLIMPELLERAYGGLEVVNETHRTTAVLKMLSGISRPLVSEQLWLGGQKHLLPLLELCLPGIDLNDPNKTVCATMFIVSAIQHVKIGDLSMHHSGFALSGDAPGEGLMEVDDEETHLPEGVEMGPFVPLSREEERTLVRESTASFADWVTSLFRRVLALYENLPEEGGKKNTTGGKQEESVLKAIKSMLDILCLHLSDQLFELVLTLVYDYASTNAKSNAVRAIGQLVACLARARAQRTLDKFLPFCVSQITEELKHGASSVRTTSTHDPVPSDTTLHWNISILRGCLGYGGAALLKHKETIIGLFDLLVDKTKSERGYTGAGHLITRVMHTLASVYPLNSRFVNDIEWNEPNFSKSHNLQWGRLYEAKDVTVEWHVASSEEVQFVLDILERVASPALDKVEALLKDPGSWDNVARNDFCRFLNVAKAVWTGLPTIYKEASKQVVDPCLDADVGLDGLAVDPLDVKAGFTLTDPEDPRYQQVVKHRTRYGELVHLAATVLRQSYEGEDHIDAVISVVKAIDTFLLDYGMSRSDFSTLQKNFINAREVNRTSTKQRDNARMIWVKRAQVYHSGRAYMHALYRRRSDLDDKLLRDDLAELCLSPYTRVRRQAQTVLHNACGYYVRSTRLVLPSMFAALTKGNSPDRIKGALYFLGNKGTAAYAMTDQVFQKQYLLSLLECQHEEKPSVQKLVSTYSQQCLVHLSEEVVCTAAYTNGTPGVQAATRSLGIEPFAVPIDQELTNSALKQAPGRVQKRLQEHDLTMSSILDVAARTSTHWRYVQMAVDFLSRMLRRDAATSPRVAQFFMEHTISPQPTIRTGAQKALVKITAFVKMRTYAKSQDELWFCEWSSPLSRQLPVANPSEFLEQFKNTSGPMKDIYVDKLPTGFLTWTPSIKCYSSTTQSSPAIIWEQDSQAALQAIGDFASREYYTQLALLWSEESNKSSVAAELRRDNVAFIKSLAKIFEGHRLQDILDTVEPLLWDSDRFKQASAAEILSGLLRGSKHWTKQTLDIFWPWFTSRLDRIFSQAKPDTVKYWYSVVKDALVDFDPRRNQPLVDWVLALQLDFQGDSAFAMTKTLNVVTELIDATGLRFQPMSHKYLSLFFDNANTSYAEIRTGVATALNMISQHQWWPSYPSTTALLLACRERAKPLHTDGSLLDSHIQSIIQALPGWKEERLPPPRVSQSQYDKVGMTILLWLWISFHGAEVSLVLPHAVSLLPEMLKMSELNDNPELQKYSSAVMNALSTLYLSQEFVDEILESLIASIKSSTSWRLRLHALPALVVFFYRNLMSMSPSAVSKVMEVLLECLSDENVEVREMSSKTLSGIVRCSQRQSIIPLKKRFVSLARGTKLPSRDQPGYAESLRTLHAAILGICALIESFPYSVEQWMPSLTEVLAQHATDPPPISTTIRHCASEFKKTHQDTWHKDQLAFDEDQLQSLSTMLVGTSYYA</sequence>
<proteinExistence type="predicted"/>
<gene>
    <name evidence="1" type="ORF">BV22DRAFT_1031842</name>
</gene>
<name>A0ACB8BNW7_9AGAM</name>
<protein>
    <submittedName>
        <fullName evidence="1">Uncharacterized protein</fullName>
    </submittedName>
</protein>
<evidence type="ECO:0000313" key="2">
    <source>
        <dbReference type="Proteomes" id="UP000790709"/>
    </source>
</evidence>
<dbReference type="EMBL" id="MU266367">
    <property type="protein sequence ID" value="KAH7927359.1"/>
    <property type="molecule type" value="Genomic_DNA"/>
</dbReference>
<keyword evidence="2" id="KW-1185">Reference proteome</keyword>
<organism evidence="1 2">
    <name type="scientific">Leucogyrophana mollusca</name>
    <dbReference type="NCBI Taxonomy" id="85980"/>
    <lineage>
        <taxon>Eukaryota</taxon>
        <taxon>Fungi</taxon>
        <taxon>Dikarya</taxon>
        <taxon>Basidiomycota</taxon>
        <taxon>Agaricomycotina</taxon>
        <taxon>Agaricomycetes</taxon>
        <taxon>Agaricomycetidae</taxon>
        <taxon>Boletales</taxon>
        <taxon>Boletales incertae sedis</taxon>
        <taxon>Leucogyrophana</taxon>
    </lineage>
</organism>
<dbReference type="Proteomes" id="UP000790709">
    <property type="component" value="Unassembled WGS sequence"/>
</dbReference>
<evidence type="ECO:0000313" key="1">
    <source>
        <dbReference type="EMBL" id="KAH7927359.1"/>
    </source>
</evidence>
<reference evidence="1" key="1">
    <citation type="journal article" date="2021" name="New Phytol.">
        <title>Evolutionary innovations through gain and loss of genes in the ectomycorrhizal Boletales.</title>
        <authorList>
            <person name="Wu G."/>
            <person name="Miyauchi S."/>
            <person name="Morin E."/>
            <person name="Kuo A."/>
            <person name="Drula E."/>
            <person name="Varga T."/>
            <person name="Kohler A."/>
            <person name="Feng B."/>
            <person name="Cao Y."/>
            <person name="Lipzen A."/>
            <person name="Daum C."/>
            <person name="Hundley H."/>
            <person name="Pangilinan J."/>
            <person name="Johnson J."/>
            <person name="Barry K."/>
            <person name="LaButti K."/>
            <person name="Ng V."/>
            <person name="Ahrendt S."/>
            <person name="Min B."/>
            <person name="Choi I.G."/>
            <person name="Park H."/>
            <person name="Plett J.M."/>
            <person name="Magnuson J."/>
            <person name="Spatafora J.W."/>
            <person name="Nagy L.G."/>
            <person name="Henrissat B."/>
            <person name="Grigoriev I.V."/>
            <person name="Yang Z.L."/>
            <person name="Xu J."/>
            <person name="Martin F.M."/>
        </authorList>
    </citation>
    <scope>NUCLEOTIDE SEQUENCE</scope>
    <source>
        <strain evidence="1">KUC20120723A-06</strain>
    </source>
</reference>